<evidence type="ECO:0000256" key="1">
    <source>
        <dbReference type="ARBA" id="ARBA00004325"/>
    </source>
</evidence>
<evidence type="ECO:0000256" key="7">
    <source>
        <dbReference type="RuleBase" id="RU363021"/>
    </source>
</evidence>
<dbReference type="InterPro" id="IPR033182">
    <property type="entry name" value="MIC26/MIC27_animal"/>
</dbReference>
<evidence type="ECO:0000313" key="9">
    <source>
        <dbReference type="Proteomes" id="UP000670152"/>
    </source>
</evidence>
<feature type="non-terminal residue" evidence="8">
    <location>
        <position position="353"/>
    </location>
</feature>
<evidence type="ECO:0000256" key="5">
    <source>
        <dbReference type="ARBA" id="ARBA00023128"/>
    </source>
</evidence>
<reference evidence="8 9" key="1">
    <citation type="submission" date="2020-02" db="EMBL/GenBank/DDBJ databases">
        <title>Relaxed selection underlies rapid genomic changes in the transitions from sociality to social parasitism in ants.</title>
        <authorList>
            <person name="Bi X."/>
        </authorList>
    </citation>
    <scope>NUCLEOTIDE SEQUENCE [LARGE SCALE GENOMIC DNA]</scope>
    <source>
        <strain evidence="8">BGI-DK2014b</strain>
        <tissue evidence="8">Whole body</tissue>
    </source>
</reference>
<evidence type="ECO:0000256" key="6">
    <source>
        <dbReference type="ARBA" id="ARBA00023136"/>
    </source>
</evidence>
<comment type="similarity">
    <text evidence="2">Belongs to the apolipoprotein O/MICOS complex subunit Mic27 family.</text>
</comment>
<dbReference type="EMBL" id="JAANIB010006018">
    <property type="protein sequence ID" value="KAG5330114.1"/>
    <property type="molecule type" value="Genomic_DNA"/>
</dbReference>
<feature type="non-terminal residue" evidence="8">
    <location>
        <position position="1"/>
    </location>
</feature>
<gene>
    <name evidence="8" type="primary">Apool</name>
    <name evidence="8" type="ORF">G6Z77_0002397</name>
</gene>
<keyword evidence="5 7" id="KW-0496">Mitochondrion</keyword>
<keyword evidence="6 7" id="KW-0472">Membrane</keyword>
<dbReference type="Proteomes" id="UP000670152">
    <property type="component" value="Unassembled WGS sequence"/>
</dbReference>
<feature type="transmembrane region" description="Helical" evidence="7">
    <location>
        <begin position="163"/>
        <end position="181"/>
    </location>
</feature>
<comment type="subunit">
    <text evidence="7">Component of the mitochondrial contact site and cristae organizing system (MICOS) complex.</text>
</comment>
<dbReference type="GO" id="GO:0061617">
    <property type="term" value="C:MICOS complex"/>
    <property type="evidence" value="ECO:0007669"/>
    <property type="project" value="UniProtKB-UniRule"/>
</dbReference>
<evidence type="ECO:0000256" key="3">
    <source>
        <dbReference type="ARBA" id="ARBA00022692"/>
    </source>
</evidence>
<protein>
    <recommendedName>
        <fullName evidence="7">MICOS complex subunit</fullName>
    </recommendedName>
</protein>
<keyword evidence="9" id="KW-1185">Reference proteome</keyword>
<dbReference type="AlphaFoldDB" id="A0A836JY61"/>
<sequence>MNDAIHKILEFTVGNVFGKDITCREPVHRCDEYQPGSLVELGRTSIKFFKKILMPYGLCAIPVIKSTNMSEDKMSLCNKEPKIKKLIRPSELPIYCFEDDYSKQTSCTEPSALERNISKIRKSVQAVVSEYQHYTDVISDTIDIGFEHSSSLLDYLREESNTMPRMGAIAIGGIAGLVLGLRGRKFKRIMYSSAGALSIAAICYPKKTKEGFDMTKHYMNVAYNFVYGVKPGDNRQLQITMPEMTKMPTSFSEFVDSTVVTGSAVASAVGSFAQNAYASLSSNKEKVHANTCRSFQVEKIEIFVRDVIRREAQPRFILSTGYSRHRSTTGFRSSSPWHKTKTALETCALAASA</sequence>
<dbReference type="InterPro" id="IPR019166">
    <property type="entry name" value="MIC26/MIC27"/>
</dbReference>
<comment type="subcellular location">
    <subcellularLocation>
        <location evidence="7">Mitochondrion inner membrane</location>
    </subcellularLocation>
    <subcellularLocation>
        <location evidence="1">Mitochondrion membrane</location>
    </subcellularLocation>
</comment>
<proteinExistence type="inferred from homology"/>
<accession>A0A836JY61</accession>
<dbReference type="PANTHER" id="PTHR14564">
    <property type="entry name" value="MICOS COMPLEX SUBUNIT MIC26 / MIC27 FAMILY MEMBER"/>
    <property type="match status" value="1"/>
</dbReference>
<evidence type="ECO:0000313" key="8">
    <source>
        <dbReference type="EMBL" id="KAG5330114.1"/>
    </source>
</evidence>
<keyword evidence="4 7" id="KW-1133">Transmembrane helix</keyword>
<comment type="function">
    <text evidence="7">Component of the MICOS complex, a large protein complex of the mitochondrial inner membrane that plays crucial roles in the maintenance of crista junctions, inner membrane architecture, and formation of contact sites to the outer membrane.</text>
</comment>
<keyword evidence="3 7" id="KW-0812">Transmembrane</keyword>
<organism evidence="8 9">
    <name type="scientific">Acromyrmex heyeri</name>
    <dbReference type="NCBI Taxonomy" id="230685"/>
    <lineage>
        <taxon>Eukaryota</taxon>
        <taxon>Metazoa</taxon>
        <taxon>Ecdysozoa</taxon>
        <taxon>Arthropoda</taxon>
        <taxon>Hexapoda</taxon>
        <taxon>Insecta</taxon>
        <taxon>Pterygota</taxon>
        <taxon>Neoptera</taxon>
        <taxon>Endopterygota</taxon>
        <taxon>Hymenoptera</taxon>
        <taxon>Apocrita</taxon>
        <taxon>Aculeata</taxon>
        <taxon>Formicoidea</taxon>
        <taxon>Formicidae</taxon>
        <taxon>Myrmicinae</taxon>
        <taxon>Acromyrmex</taxon>
    </lineage>
</organism>
<evidence type="ECO:0000256" key="2">
    <source>
        <dbReference type="ARBA" id="ARBA00010904"/>
    </source>
</evidence>
<name>A0A836JY61_9HYME</name>
<evidence type="ECO:0000256" key="4">
    <source>
        <dbReference type="ARBA" id="ARBA00022989"/>
    </source>
</evidence>
<dbReference type="GO" id="GO:0042407">
    <property type="term" value="P:cristae formation"/>
    <property type="evidence" value="ECO:0007669"/>
    <property type="project" value="InterPro"/>
</dbReference>
<comment type="caution">
    <text evidence="8">The sequence shown here is derived from an EMBL/GenBank/DDBJ whole genome shotgun (WGS) entry which is preliminary data.</text>
</comment>
<dbReference type="OrthoDB" id="5973346at2759"/>
<dbReference type="Pfam" id="PF09769">
    <property type="entry name" value="ApoO"/>
    <property type="match status" value="1"/>
</dbReference>
<keyword evidence="7" id="KW-0999">Mitochondrion inner membrane</keyword>